<dbReference type="Proteomes" id="UP000006408">
    <property type="component" value="Unassembled WGS sequence"/>
</dbReference>
<organism evidence="1 2">
    <name type="scientific">Bifidobacterium angulatum DSM 20098 = JCM 7096</name>
    <dbReference type="NCBI Taxonomy" id="518635"/>
    <lineage>
        <taxon>Bacteria</taxon>
        <taxon>Bacillati</taxon>
        <taxon>Actinomycetota</taxon>
        <taxon>Actinomycetes</taxon>
        <taxon>Bifidobacteriales</taxon>
        <taxon>Bifidobacteriaceae</taxon>
        <taxon>Bifidobacterium</taxon>
    </lineage>
</organism>
<accession>C4FGE2</accession>
<evidence type="ECO:0000313" key="1">
    <source>
        <dbReference type="EMBL" id="EEP20838.1"/>
    </source>
</evidence>
<name>C4FGE2_9BIFI</name>
<proteinExistence type="predicted"/>
<dbReference type="PATRIC" id="fig|518635.7.peg.1263"/>
<dbReference type="AlphaFoldDB" id="C4FGE2"/>
<keyword evidence="2" id="KW-1185">Reference proteome</keyword>
<dbReference type="EMBL" id="ABYS02000009">
    <property type="protein sequence ID" value="EEP20838.1"/>
    <property type="molecule type" value="Genomic_DNA"/>
</dbReference>
<dbReference type="HOGENOM" id="CLU_2448678_0_0_11"/>
<gene>
    <name evidence="1" type="ORF">BIFANG_03412</name>
</gene>
<reference evidence="1" key="1">
    <citation type="submission" date="2009-04" db="EMBL/GenBank/DDBJ databases">
        <authorList>
            <person name="Weinstock G."/>
            <person name="Sodergren E."/>
            <person name="Clifton S."/>
            <person name="Fulton L."/>
            <person name="Fulton B."/>
            <person name="Courtney L."/>
            <person name="Fronick C."/>
            <person name="Harrison M."/>
            <person name="Strong C."/>
            <person name="Farmer C."/>
            <person name="Delahaunty K."/>
            <person name="Markovic C."/>
            <person name="Hall O."/>
            <person name="Minx P."/>
            <person name="Tomlinson C."/>
            <person name="Mitreva M."/>
            <person name="Nelson J."/>
            <person name="Hou S."/>
            <person name="Wollam A."/>
            <person name="Pepin K.H."/>
            <person name="Johnson M."/>
            <person name="Bhonagiri V."/>
            <person name="Nash W.E."/>
            <person name="Warren W."/>
            <person name="Chinwalla A."/>
            <person name="Mardis E.R."/>
            <person name="Wilson R.K."/>
        </authorList>
    </citation>
    <scope>NUCLEOTIDE SEQUENCE [LARGE SCALE GENOMIC DNA]</scope>
    <source>
        <strain evidence="1">DSM 20098</strain>
    </source>
</reference>
<sequence length="89" mass="9077">MTVTDANPRESAVLDAKARGGAGHDAAVADCRADCRVDWMETVTGRVRAHSGTSRRTALDGSACAAMTNAFAVAGDVGVPVDADDAVDE</sequence>
<protein>
    <submittedName>
        <fullName evidence="1">Tat pathway signal sequence domain protein</fullName>
    </submittedName>
</protein>
<comment type="caution">
    <text evidence="1">The sequence shown here is derived from an EMBL/GenBank/DDBJ whole genome shotgun (WGS) entry which is preliminary data.</text>
</comment>
<evidence type="ECO:0000313" key="2">
    <source>
        <dbReference type="Proteomes" id="UP000006408"/>
    </source>
</evidence>